<dbReference type="Gene3D" id="2.40.128.20">
    <property type="match status" value="1"/>
</dbReference>
<evidence type="ECO:0000256" key="2">
    <source>
        <dbReference type="SAM" id="SignalP"/>
    </source>
</evidence>
<keyword evidence="5" id="KW-1185">Reference proteome</keyword>
<evidence type="ECO:0000313" key="4">
    <source>
        <dbReference type="EMBL" id="GBP77574.1"/>
    </source>
</evidence>
<dbReference type="InterPro" id="IPR000566">
    <property type="entry name" value="Lipocln_cytosolic_FA-bd_dom"/>
</dbReference>
<evidence type="ECO:0000313" key="5">
    <source>
        <dbReference type="Proteomes" id="UP000299102"/>
    </source>
</evidence>
<dbReference type="GO" id="GO:0006629">
    <property type="term" value="P:lipid metabolic process"/>
    <property type="evidence" value="ECO:0007669"/>
    <property type="project" value="TreeGrafter"/>
</dbReference>
<dbReference type="PANTHER" id="PTHR10612">
    <property type="entry name" value="APOLIPOPROTEIN D"/>
    <property type="match status" value="1"/>
</dbReference>
<dbReference type="PRINTS" id="PR01273">
    <property type="entry name" value="INVTBRTCOLOR"/>
</dbReference>
<gene>
    <name evidence="4" type="primary">Apod</name>
    <name evidence="4" type="ORF">EVAR_57252_1</name>
</gene>
<protein>
    <submittedName>
        <fullName evidence="4">Apolipoprotein D</fullName>
    </submittedName>
</protein>
<feature type="signal peptide" evidence="2">
    <location>
        <begin position="1"/>
        <end position="17"/>
    </location>
</feature>
<dbReference type="InterPro" id="IPR003057">
    <property type="entry name" value="Invtbrt_color"/>
</dbReference>
<sequence>MLAVPIAVLLLASSALGQSIQQGQCNGAIPAQTNLIISMINGTWNQIERVNNDKEVGQCSSTEYVVVNTDTIQVINREVVDRTESFRNGTATRSSGDASGRFIVTYEGNIDHPYWILATDYANYALVYSCMNLNNTTREVYAWKFSRTTALSATDLTQINSVISLYPELSNASFTTVSHSTEACDINGASVLTSSYLIVAALQESAFPLSYYTTDAATASETDRLACSLRHERNLISFENLLIDSPADTNQTRYDKLVDSMVTTVANSRQSGPDEVGVITDQTSQSLIWTKLLCYKNNCVDSVKFFGSRKPTFFGCSSYNAKLNQTDSKYYCDAIRRRCCTNKSPSWQKVELIRLLKVCHLIHWVLKHCRWIPAR</sequence>
<organism evidence="4 5">
    <name type="scientific">Eumeta variegata</name>
    <name type="common">Bagworm moth</name>
    <name type="synonym">Eumeta japonica</name>
    <dbReference type="NCBI Taxonomy" id="151549"/>
    <lineage>
        <taxon>Eukaryota</taxon>
        <taxon>Metazoa</taxon>
        <taxon>Ecdysozoa</taxon>
        <taxon>Arthropoda</taxon>
        <taxon>Hexapoda</taxon>
        <taxon>Insecta</taxon>
        <taxon>Pterygota</taxon>
        <taxon>Neoptera</taxon>
        <taxon>Endopterygota</taxon>
        <taxon>Lepidoptera</taxon>
        <taxon>Glossata</taxon>
        <taxon>Ditrysia</taxon>
        <taxon>Tineoidea</taxon>
        <taxon>Psychidae</taxon>
        <taxon>Oiketicinae</taxon>
        <taxon>Eumeta</taxon>
    </lineage>
</organism>
<keyword evidence="4" id="KW-0449">Lipoprotein</keyword>
<evidence type="ECO:0000256" key="1">
    <source>
        <dbReference type="ARBA" id="ARBA00023157"/>
    </source>
</evidence>
<dbReference type="SUPFAM" id="SSF50814">
    <property type="entry name" value="Lipocalins"/>
    <property type="match status" value="1"/>
</dbReference>
<name>A0A4C1YRR6_EUMVA</name>
<feature type="domain" description="Lipocalin/cytosolic fatty-acid binding" evidence="3">
    <location>
        <begin position="41"/>
        <end position="164"/>
    </location>
</feature>
<dbReference type="InterPro" id="IPR012674">
    <property type="entry name" value="Calycin"/>
</dbReference>
<dbReference type="AlphaFoldDB" id="A0A4C1YRR6"/>
<keyword evidence="2" id="KW-0732">Signal</keyword>
<evidence type="ECO:0000259" key="3">
    <source>
        <dbReference type="Pfam" id="PF00061"/>
    </source>
</evidence>
<dbReference type="GO" id="GO:0031409">
    <property type="term" value="F:pigment binding"/>
    <property type="evidence" value="ECO:0007669"/>
    <property type="project" value="InterPro"/>
</dbReference>
<dbReference type="OrthoDB" id="565904at2759"/>
<dbReference type="EMBL" id="BGZK01001336">
    <property type="protein sequence ID" value="GBP77574.1"/>
    <property type="molecule type" value="Genomic_DNA"/>
</dbReference>
<dbReference type="Pfam" id="PF00061">
    <property type="entry name" value="Lipocalin"/>
    <property type="match status" value="1"/>
</dbReference>
<keyword evidence="1" id="KW-1015">Disulfide bond</keyword>
<accession>A0A4C1YRR6</accession>
<comment type="caution">
    <text evidence="4">The sequence shown here is derived from an EMBL/GenBank/DDBJ whole genome shotgun (WGS) entry which is preliminary data.</text>
</comment>
<reference evidence="4 5" key="1">
    <citation type="journal article" date="2019" name="Commun. Biol.">
        <title>The bagworm genome reveals a unique fibroin gene that provides high tensile strength.</title>
        <authorList>
            <person name="Kono N."/>
            <person name="Nakamura H."/>
            <person name="Ohtoshi R."/>
            <person name="Tomita M."/>
            <person name="Numata K."/>
            <person name="Arakawa K."/>
        </authorList>
    </citation>
    <scope>NUCLEOTIDE SEQUENCE [LARGE SCALE GENOMIC DNA]</scope>
</reference>
<feature type="chain" id="PRO_5020030168" evidence="2">
    <location>
        <begin position="18"/>
        <end position="375"/>
    </location>
</feature>
<proteinExistence type="predicted"/>
<dbReference type="PANTHER" id="PTHR10612:SF34">
    <property type="entry name" value="APOLIPOPROTEIN D"/>
    <property type="match status" value="1"/>
</dbReference>
<dbReference type="Proteomes" id="UP000299102">
    <property type="component" value="Unassembled WGS sequence"/>
</dbReference>
<dbReference type="GO" id="GO:0005737">
    <property type="term" value="C:cytoplasm"/>
    <property type="evidence" value="ECO:0007669"/>
    <property type="project" value="TreeGrafter"/>
</dbReference>
<dbReference type="GO" id="GO:0000302">
    <property type="term" value="P:response to reactive oxygen species"/>
    <property type="evidence" value="ECO:0007669"/>
    <property type="project" value="TreeGrafter"/>
</dbReference>